<evidence type="ECO:0000313" key="2">
    <source>
        <dbReference type="EMBL" id="PTQ43825.1"/>
    </source>
</evidence>
<dbReference type="Proteomes" id="UP000244005">
    <property type="component" value="Unassembled WGS sequence"/>
</dbReference>
<protein>
    <submittedName>
        <fullName evidence="2">Uncharacterized protein</fullName>
    </submittedName>
</protein>
<accession>A0A2R6XCJ5</accession>
<keyword evidence="3" id="KW-1185">Reference proteome</keyword>
<evidence type="ECO:0000313" key="3">
    <source>
        <dbReference type="Proteomes" id="UP000244005"/>
    </source>
</evidence>
<proteinExistence type="predicted"/>
<dbReference type="AlphaFoldDB" id="A0A2R6XCJ5"/>
<organism evidence="2 3">
    <name type="scientific">Marchantia polymorpha</name>
    <name type="common">Common liverwort</name>
    <name type="synonym">Marchantia aquatica</name>
    <dbReference type="NCBI Taxonomy" id="3197"/>
    <lineage>
        <taxon>Eukaryota</taxon>
        <taxon>Viridiplantae</taxon>
        <taxon>Streptophyta</taxon>
        <taxon>Embryophyta</taxon>
        <taxon>Marchantiophyta</taxon>
        <taxon>Marchantiopsida</taxon>
        <taxon>Marchantiidae</taxon>
        <taxon>Marchantiales</taxon>
        <taxon>Marchantiaceae</taxon>
        <taxon>Marchantia</taxon>
    </lineage>
</organism>
<evidence type="ECO:0000256" key="1">
    <source>
        <dbReference type="SAM" id="MobiDB-lite"/>
    </source>
</evidence>
<dbReference type="Gramene" id="Mp2g11620.1">
    <property type="protein sequence ID" value="Mp2g11620.1.cds1"/>
    <property type="gene ID" value="Mp2g11620"/>
</dbReference>
<reference evidence="3" key="1">
    <citation type="journal article" date="2017" name="Cell">
        <title>Insights into land plant evolution garnered from the Marchantia polymorpha genome.</title>
        <authorList>
            <person name="Bowman J.L."/>
            <person name="Kohchi T."/>
            <person name="Yamato K.T."/>
            <person name="Jenkins J."/>
            <person name="Shu S."/>
            <person name="Ishizaki K."/>
            <person name="Yamaoka S."/>
            <person name="Nishihama R."/>
            <person name="Nakamura Y."/>
            <person name="Berger F."/>
            <person name="Adam C."/>
            <person name="Aki S.S."/>
            <person name="Althoff F."/>
            <person name="Araki T."/>
            <person name="Arteaga-Vazquez M.A."/>
            <person name="Balasubrmanian S."/>
            <person name="Barry K."/>
            <person name="Bauer D."/>
            <person name="Boehm C.R."/>
            <person name="Briginshaw L."/>
            <person name="Caballero-Perez J."/>
            <person name="Catarino B."/>
            <person name="Chen F."/>
            <person name="Chiyoda S."/>
            <person name="Chovatia M."/>
            <person name="Davies K.M."/>
            <person name="Delmans M."/>
            <person name="Demura T."/>
            <person name="Dierschke T."/>
            <person name="Dolan L."/>
            <person name="Dorantes-Acosta A.E."/>
            <person name="Eklund D.M."/>
            <person name="Florent S.N."/>
            <person name="Flores-Sandoval E."/>
            <person name="Fujiyama A."/>
            <person name="Fukuzawa H."/>
            <person name="Galik B."/>
            <person name="Grimanelli D."/>
            <person name="Grimwood J."/>
            <person name="Grossniklaus U."/>
            <person name="Hamada T."/>
            <person name="Haseloff J."/>
            <person name="Hetherington A.J."/>
            <person name="Higo A."/>
            <person name="Hirakawa Y."/>
            <person name="Hundley H.N."/>
            <person name="Ikeda Y."/>
            <person name="Inoue K."/>
            <person name="Inoue S.I."/>
            <person name="Ishida S."/>
            <person name="Jia Q."/>
            <person name="Kakita M."/>
            <person name="Kanazawa T."/>
            <person name="Kawai Y."/>
            <person name="Kawashima T."/>
            <person name="Kennedy M."/>
            <person name="Kinose K."/>
            <person name="Kinoshita T."/>
            <person name="Kohara Y."/>
            <person name="Koide E."/>
            <person name="Komatsu K."/>
            <person name="Kopischke S."/>
            <person name="Kubo M."/>
            <person name="Kyozuka J."/>
            <person name="Lagercrantz U."/>
            <person name="Lin S.S."/>
            <person name="Lindquist E."/>
            <person name="Lipzen A.M."/>
            <person name="Lu C.W."/>
            <person name="De Luna E."/>
            <person name="Martienssen R.A."/>
            <person name="Minamino N."/>
            <person name="Mizutani M."/>
            <person name="Mizutani M."/>
            <person name="Mochizuki N."/>
            <person name="Monte I."/>
            <person name="Mosher R."/>
            <person name="Nagasaki H."/>
            <person name="Nakagami H."/>
            <person name="Naramoto S."/>
            <person name="Nishitani K."/>
            <person name="Ohtani M."/>
            <person name="Okamoto T."/>
            <person name="Okumura M."/>
            <person name="Phillips J."/>
            <person name="Pollak B."/>
            <person name="Reinders A."/>
            <person name="Rovekamp M."/>
            <person name="Sano R."/>
            <person name="Sawa S."/>
            <person name="Schmid M.W."/>
            <person name="Shirakawa M."/>
            <person name="Solano R."/>
            <person name="Spunde A."/>
            <person name="Suetsugu N."/>
            <person name="Sugano S."/>
            <person name="Sugiyama A."/>
            <person name="Sun R."/>
            <person name="Suzuki Y."/>
            <person name="Takenaka M."/>
            <person name="Takezawa D."/>
            <person name="Tomogane H."/>
            <person name="Tsuzuki M."/>
            <person name="Ueda T."/>
            <person name="Umeda M."/>
            <person name="Ward J.M."/>
            <person name="Watanabe Y."/>
            <person name="Yazaki K."/>
            <person name="Yokoyama R."/>
            <person name="Yoshitake Y."/>
            <person name="Yotsui I."/>
            <person name="Zachgo S."/>
            <person name="Schmutz J."/>
        </authorList>
    </citation>
    <scope>NUCLEOTIDE SEQUENCE [LARGE SCALE GENOMIC DNA]</scope>
    <source>
        <strain evidence="3">Tak-1</strain>
    </source>
</reference>
<gene>
    <name evidence="2" type="ORF">MARPO_0023s0128</name>
</gene>
<feature type="compositionally biased region" description="Polar residues" evidence="1">
    <location>
        <begin position="72"/>
        <end position="81"/>
    </location>
</feature>
<sequence length="91" mass="10368">MVFVPDILLFPAQGWLFLQSFLPFRAPFSRSMAQCVELSFISTLFGAYVKSLKDICPKIFHREEDCHAEETSILQQQTSYNPGAESRHDGP</sequence>
<name>A0A2R6XCJ5_MARPO</name>
<dbReference type="EMBL" id="KZ772695">
    <property type="protein sequence ID" value="PTQ43825.1"/>
    <property type="molecule type" value="Genomic_DNA"/>
</dbReference>
<feature type="region of interest" description="Disordered" evidence="1">
    <location>
        <begin position="70"/>
        <end position="91"/>
    </location>
</feature>